<dbReference type="AlphaFoldDB" id="A0AAW4H6V4"/>
<dbReference type="RefSeq" id="WP_011152173.1">
    <property type="nucleotide sequence ID" value="NZ_CBCSFK010000001.1"/>
</dbReference>
<evidence type="ECO:0000313" key="5">
    <source>
        <dbReference type="EMBL" id="MBN8120515.1"/>
    </source>
</evidence>
<proteinExistence type="predicted"/>
<feature type="domain" description="VRR-NUC" evidence="4">
    <location>
        <begin position="34"/>
        <end position="141"/>
    </location>
</feature>
<dbReference type="GO" id="GO:0016788">
    <property type="term" value="F:hydrolase activity, acting on ester bonds"/>
    <property type="evidence" value="ECO:0007669"/>
    <property type="project" value="InterPro"/>
</dbReference>
<name>A0AAW4H6V4_VIBVL</name>
<dbReference type="InterPro" id="IPR011856">
    <property type="entry name" value="tRNA_endonuc-like_dom_sf"/>
</dbReference>
<dbReference type="Proteomes" id="UP000664056">
    <property type="component" value="Unassembled WGS sequence"/>
</dbReference>
<evidence type="ECO:0000256" key="2">
    <source>
        <dbReference type="ARBA" id="ARBA00022722"/>
    </source>
</evidence>
<accession>A0AAW4H6V4</accession>
<keyword evidence="2" id="KW-0540">Nuclease</keyword>
<dbReference type="Pfam" id="PF08774">
    <property type="entry name" value="VRR_NUC"/>
    <property type="match status" value="1"/>
</dbReference>
<evidence type="ECO:0000256" key="3">
    <source>
        <dbReference type="ARBA" id="ARBA00022801"/>
    </source>
</evidence>
<evidence type="ECO:0000259" key="4">
    <source>
        <dbReference type="SMART" id="SM00990"/>
    </source>
</evidence>
<evidence type="ECO:0000313" key="6">
    <source>
        <dbReference type="Proteomes" id="UP000664056"/>
    </source>
</evidence>
<dbReference type="SMART" id="SM00990">
    <property type="entry name" value="VRR_NUC"/>
    <property type="match status" value="1"/>
</dbReference>
<dbReference type="EMBL" id="JAFKOQ010000001">
    <property type="protein sequence ID" value="MBN8120515.1"/>
    <property type="molecule type" value="Genomic_DNA"/>
</dbReference>
<keyword evidence="3" id="KW-0378">Hydrolase</keyword>
<dbReference type="Gene3D" id="3.40.1350.10">
    <property type="match status" value="1"/>
</dbReference>
<comment type="cofactor">
    <cofactor evidence="1">
        <name>Mg(2+)</name>
        <dbReference type="ChEBI" id="CHEBI:18420"/>
    </cofactor>
</comment>
<dbReference type="InterPro" id="IPR014883">
    <property type="entry name" value="VRR_NUC"/>
</dbReference>
<evidence type="ECO:0000256" key="1">
    <source>
        <dbReference type="ARBA" id="ARBA00001946"/>
    </source>
</evidence>
<dbReference type="GO" id="GO:0004518">
    <property type="term" value="F:nuclease activity"/>
    <property type="evidence" value="ECO:0007669"/>
    <property type="project" value="UniProtKB-KW"/>
</dbReference>
<organism evidence="5 6">
    <name type="scientific">Vibrio vulnificus</name>
    <dbReference type="NCBI Taxonomy" id="672"/>
    <lineage>
        <taxon>Bacteria</taxon>
        <taxon>Pseudomonadati</taxon>
        <taxon>Pseudomonadota</taxon>
        <taxon>Gammaproteobacteria</taxon>
        <taxon>Vibrionales</taxon>
        <taxon>Vibrionaceae</taxon>
        <taxon>Vibrio</taxon>
    </lineage>
</organism>
<reference evidence="5" key="1">
    <citation type="submission" date="2021-03" db="EMBL/GenBank/DDBJ databases">
        <title>Study of the foodborne Vibrio vulnificus isolates from China.</title>
        <authorList>
            <person name="Zheng Z."/>
            <person name="Ye L."/>
        </authorList>
    </citation>
    <scope>NUCLEOTIDE SEQUENCE</scope>
    <source>
        <strain evidence="5">Vv1582</strain>
    </source>
</reference>
<dbReference type="GO" id="GO:0003676">
    <property type="term" value="F:nucleic acid binding"/>
    <property type="evidence" value="ECO:0007669"/>
    <property type="project" value="InterPro"/>
</dbReference>
<sequence>MSLSLQQEIGLIGLAKGGHSQAYKNNPSKRRPILRERAEQVALVDWANKTTWNGILIGDFLTHVPNEGKRGPQAQKDFVELGGSKGYPDLILDIPTKKYPGLRIEMKAPEPYYSYVTSSQENWHEKLRAMGYRVEICNSYEEGKILIMDYLND</sequence>
<comment type="caution">
    <text evidence="5">The sequence shown here is derived from an EMBL/GenBank/DDBJ whole genome shotgun (WGS) entry which is preliminary data.</text>
</comment>
<gene>
    <name evidence="5" type="ORF">J0J18_02130</name>
</gene>
<protein>
    <submittedName>
        <fullName evidence="5">VRR-NUC domain-containing protein</fullName>
    </submittedName>
</protein>